<dbReference type="Pfam" id="PF10282">
    <property type="entry name" value="Lactonase"/>
    <property type="match status" value="2"/>
</dbReference>
<keyword evidence="2" id="KW-0732">Signal</keyword>
<dbReference type="PANTHER" id="PTHR30344:SF1">
    <property type="entry name" value="6-PHOSPHOGLUCONOLACTONASE"/>
    <property type="match status" value="1"/>
</dbReference>
<keyword evidence="4" id="KW-1185">Reference proteome</keyword>
<dbReference type="Gene3D" id="2.130.10.10">
    <property type="entry name" value="YVTN repeat-like/Quinoprotein amine dehydrogenase"/>
    <property type="match status" value="3"/>
</dbReference>
<comment type="caution">
    <text evidence="3">The sequence shown here is derived from an EMBL/GenBank/DDBJ whole genome shotgun (WGS) entry which is preliminary data.</text>
</comment>
<dbReference type="InterPro" id="IPR019405">
    <property type="entry name" value="Lactonase_7-beta_prop"/>
</dbReference>
<proteinExistence type="inferred from homology"/>
<dbReference type="SUPFAM" id="SSF50974">
    <property type="entry name" value="Nitrous oxide reductase, N-terminal domain"/>
    <property type="match status" value="1"/>
</dbReference>
<evidence type="ECO:0000256" key="1">
    <source>
        <dbReference type="ARBA" id="ARBA00005564"/>
    </source>
</evidence>
<dbReference type="PANTHER" id="PTHR30344">
    <property type="entry name" value="6-PHOSPHOGLUCONOLACTONASE-RELATED"/>
    <property type="match status" value="1"/>
</dbReference>
<evidence type="ECO:0000256" key="2">
    <source>
        <dbReference type="SAM" id="SignalP"/>
    </source>
</evidence>
<gene>
    <name evidence="3" type="ORF">BJY01DRAFT_254216</name>
</gene>
<organism evidence="3 4">
    <name type="scientific">Aspergillus pseudoustus</name>
    <dbReference type="NCBI Taxonomy" id="1810923"/>
    <lineage>
        <taxon>Eukaryota</taxon>
        <taxon>Fungi</taxon>
        <taxon>Dikarya</taxon>
        <taxon>Ascomycota</taxon>
        <taxon>Pezizomycotina</taxon>
        <taxon>Eurotiomycetes</taxon>
        <taxon>Eurotiomycetidae</taxon>
        <taxon>Eurotiales</taxon>
        <taxon>Aspergillaceae</taxon>
        <taxon>Aspergillus</taxon>
        <taxon>Aspergillus subgen. Nidulantes</taxon>
    </lineage>
</organism>
<sequence length="388" mass="39709">MFLGYLTSILLVSVYSAHAVGAAPAPDSRACSPPDGEAGAAFALTNAPDDNQVIAFSRSATGKLTQTGAYSTGGRGIGVDFDTQGGLQLSPDHKFLYAVSPADDKISVFAVDGSCLERVQVIYAGDQPLAVALKEDGSLAYVLDGSVASTGIFGFHVNSRTGRLTAINNATIPISTPIGVPGAVLFSPDGKSIAVTSKVGSLIDVFSIDDTGLATGPVSTIVSSGLRPFGAVYRDDGTLFVVESGLPVLTNTAVSTYRLDNATSTYLSALTRSEKNQQTDGCWIVLGGEDDEFAFTANFVSGTVSSYAVAVNGTVSLIDGEAAFTGEGSEPVDLAVTPDKAFLYNLLRGDGAIVGWKIEENGTLSSVGTFGAGQSLPKANGASGLAVF</sequence>
<reference evidence="3 4" key="1">
    <citation type="submission" date="2024-07" db="EMBL/GenBank/DDBJ databases">
        <title>Section-level genome sequencing and comparative genomics of Aspergillus sections Usti and Cavernicolus.</title>
        <authorList>
            <consortium name="Lawrence Berkeley National Laboratory"/>
            <person name="Nybo J.L."/>
            <person name="Vesth T.C."/>
            <person name="Theobald S."/>
            <person name="Frisvad J.C."/>
            <person name="Larsen T.O."/>
            <person name="Kjaerboelling I."/>
            <person name="Rothschild-Mancinelli K."/>
            <person name="Lyhne E.K."/>
            <person name="Kogle M.E."/>
            <person name="Barry K."/>
            <person name="Clum A."/>
            <person name="Na H."/>
            <person name="Ledsgaard L."/>
            <person name="Lin J."/>
            <person name="Lipzen A."/>
            <person name="Kuo A."/>
            <person name="Riley R."/>
            <person name="Mondo S."/>
            <person name="Labutti K."/>
            <person name="Haridas S."/>
            <person name="Pangalinan J."/>
            <person name="Salamov A.A."/>
            <person name="Simmons B.A."/>
            <person name="Magnuson J.K."/>
            <person name="Chen J."/>
            <person name="Drula E."/>
            <person name="Henrissat B."/>
            <person name="Wiebenga A."/>
            <person name="Lubbers R.J."/>
            <person name="Gomes A.C."/>
            <person name="Makela M.R."/>
            <person name="Stajich J."/>
            <person name="Grigoriev I.V."/>
            <person name="Mortensen U.H."/>
            <person name="De Vries R.P."/>
            <person name="Baker S.E."/>
            <person name="Andersen M.R."/>
        </authorList>
    </citation>
    <scope>NUCLEOTIDE SEQUENCE [LARGE SCALE GENOMIC DNA]</scope>
    <source>
        <strain evidence="3 4">CBS 123904</strain>
    </source>
</reference>
<feature type="chain" id="PRO_5045791853" evidence="2">
    <location>
        <begin position="23"/>
        <end position="388"/>
    </location>
</feature>
<protein>
    <submittedName>
        <fullName evidence="3">Nitrous oxide reductase</fullName>
    </submittedName>
</protein>
<dbReference type="InterPro" id="IPR015943">
    <property type="entry name" value="WD40/YVTN_repeat-like_dom_sf"/>
</dbReference>
<name>A0ABR4IUZ3_9EURO</name>
<dbReference type="InterPro" id="IPR011045">
    <property type="entry name" value="N2O_reductase_N"/>
</dbReference>
<evidence type="ECO:0000313" key="3">
    <source>
        <dbReference type="EMBL" id="KAL2831595.1"/>
    </source>
</evidence>
<evidence type="ECO:0000313" key="4">
    <source>
        <dbReference type="Proteomes" id="UP001610446"/>
    </source>
</evidence>
<accession>A0ABR4IUZ3</accession>
<dbReference type="InterPro" id="IPR050282">
    <property type="entry name" value="Cycloisomerase_2"/>
</dbReference>
<feature type="signal peptide" evidence="2">
    <location>
        <begin position="1"/>
        <end position="22"/>
    </location>
</feature>
<dbReference type="Proteomes" id="UP001610446">
    <property type="component" value="Unassembled WGS sequence"/>
</dbReference>
<comment type="similarity">
    <text evidence="1">Belongs to the cycloisomerase 2 family.</text>
</comment>
<dbReference type="EMBL" id="JBFXLU010000281">
    <property type="protein sequence ID" value="KAL2831595.1"/>
    <property type="molecule type" value="Genomic_DNA"/>
</dbReference>